<dbReference type="RefSeq" id="WP_047976902.1">
    <property type="nucleotide sequence ID" value="NZ_JWIZ01000033.1"/>
</dbReference>
<sequence length="372" mass="41322">MLPGVQINALNRRQGQTNEIERVCLFVGIGSQNVNKLISLATDTDLDALFGEQSSEIKRQVNAAKLNAGQNWFAYAYLMPEDEFNFATAVREANETAAFEYCVNTYTIGIDKNAITALQSLYAELLAKYSRRTFFIQAIAGNDGAETWEQYVARLTTLQAGIAAEHVMLVPNLFGNDVGVLAGRLANRSVTIADSPARVQTGALVELGSEERPTDNDSKLLTMAHIQALEKARYSTVMWYPDYDGFYWSDGRTLDVEGGDYQVIEHVRVVDKVCRRVRLLAIPKIADRSFNNTGSSIEAHQTLFATPMREMAKSVQIGAQLFPGECYPPTDDSVVIQWLNKNQVNIYIKVQPMECPKQITANVFLDLNLTGA</sequence>
<dbReference type="STRING" id="67855.RO21_06055"/>
<gene>
    <name evidence="1" type="ORF">RO21_06055</name>
</gene>
<dbReference type="EMBL" id="JWIZ01000033">
    <property type="protein sequence ID" value="KMK51475.1"/>
    <property type="molecule type" value="Genomic_DNA"/>
</dbReference>
<evidence type="ECO:0000313" key="2">
    <source>
        <dbReference type="Proteomes" id="UP000036270"/>
    </source>
</evidence>
<dbReference type="PATRIC" id="fig|67855.3.peg.1192"/>
<dbReference type="Proteomes" id="UP000036270">
    <property type="component" value="Unassembled WGS sequence"/>
</dbReference>
<proteinExistence type="predicted"/>
<dbReference type="AlphaFoldDB" id="A0A0J5P6T4"/>
<keyword evidence="2" id="KW-1185">Reference proteome</keyword>
<accession>A0A0J5P6T4</accession>
<comment type="caution">
    <text evidence="1">The sequence shown here is derived from an EMBL/GenBank/DDBJ whole genome shotgun (WGS) entry which is preliminary data.</text>
</comment>
<evidence type="ECO:0000313" key="1">
    <source>
        <dbReference type="EMBL" id="KMK51475.1"/>
    </source>
</evidence>
<dbReference type="InterPro" id="IPR019694">
    <property type="entry name" value="Phage_HP1_Orf23"/>
</dbReference>
<protein>
    <submittedName>
        <fullName evidence="1">Phage tail protein</fullName>
    </submittedName>
</protein>
<name>A0A0J5P6T4_9PAST</name>
<organism evidence="1 2">
    <name type="scientific">Muribacter muris</name>
    <dbReference type="NCBI Taxonomy" id="67855"/>
    <lineage>
        <taxon>Bacteria</taxon>
        <taxon>Pseudomonadati</taxon>
        <taxon>Pseudomonadota</taxon>
        <taxon>Gammaproteobacteria</taxon>
        <taxon>Pasteurellales</taxon>
        <taxon>Pasteurellaceae</taxon>
        <taxon>Muribacter</taxon>
    </lineage>
</organism>
<dbReference type="Pfam" id="PF10758">
    <property type="entry name" value="DUF2586"/>
    <property type="match status" value="1"/>
</dbReference>
<reference evidence="1 2" key="1">
    <citation type="submission" date="2014-12" db="EMBL/GenBank/DDBJ databases">
        <title>Reclassification of Actinobacillus muris as Muribacter muris.</title>
        <authorList>
            <person name="Christensen H."/>
            <person name="Nicklas W."/>
            <person name="Bisgaard M."/>
        </authorList>
    </citation>
    <scope>NUCLEOTIDE SEQUENCE [LARGE SCALE GENOMIC DNA]</scope>
    <source>
        <strain evidence="1 2">Ackerman80-443D</strain>
    </source>
</reference>